<comment type="similarity">
    <text evidence="3">Belongs to the RBT5 family.</text>
</comment>
<dbReference type="EMBL" id="NRSZ01000479">
    <property type="protein sequence ID" value="PNY26927.1"/>
    <property type="molecule type" value="Genomic_DNA"/>
</dbReference>
<gene>
    <name evidence="19" type="ORF">TCAP_03145</name>
</gene>
<keyword evidence="10 15" id="KW-0408">Iron</keyword>
<dbReference type="PROSITE" id="PS52012">
    <property type="entry name" value="CFEM"/>
    <property type="match status" value="1"/>
</dbReference>
<dbReference type="Pfam" id="PF05730">
    <property type="entry name" value="CFEM"/>
    <property type="match status" value="1"/>
</dbReference>
<evidence type="ECO:0000256" key="10">
    <source>
        <dbReference type="ARBA" id="ARBA00023004"/>
    </source>
</evidence>
<keyword evidence="7" id="KW-0336">GPI-anchor</keyword>
<organism evidence="19 20">
    <name type="scientific">Tolypocladium capitatum</name>
    <dbReference type="NCBI Taxonomy" id="45235"/>
    <lineage>
        <taxon>Eukaryota</taxon>
        <taxon>Fungi</taxon>
        <taxon>Dikarya</taxon>
        <taxon>Ascomycota</taxon>
        <taxon>Pezizomycotina</taxon>
        <taxon>Sordariomycetes</taxon>
        <taxon>Hypocreomycetidae</taxon>
        <taxon>Hypocreales</taxon>
        <taxon>Ophiocordycipitaceae</taxon>
        <taxon>Tolypocladium</taxon>
    </lineage>
</organism>
<dbReference type="GO" id="GO:0005886">
    <property type="term" value="C:plasma membrane"/>
    <property type="evidence" value="ECO:0007669"/>
    <property type="project" value="UniProtKB-SubCell"/>
</dbReference>
<evidence type="ECO:0000256" key="7">
    <source>
        <dbReference type="ARBA" id="ARBA00022622"/>
    </source>
</evidence>
<dbReference type="InterPro" id="IPR008427">
    <property type="entry name" value="Extracellular_membr_CFEM_dom"/>
</dbReference>
<keyword evidence="20" id="KW-1185">Reference proteome</keyword>
<evidence type="ECO:0000256" key="5">
    <source>
        <dbReference type="ARBA" id="ARBA00022525"/>
    </source>
</evidence>
<keyword evidence="6 15" id="KW-0349">Heme</keyword>
<dbReference type="OrthoDB" id="4900528at2759"/>
<dbReference type="PANTHER" id="PTHR37928:SF2">
    <property type="entry name" value="GPI ANCHORED CFEM DOMAIN PROTEIN (AFU_ORTHOLOGUE AFUA_6G10580)"/>
    <property type="match status" value="1"/>
</dbReference>
<feature type="disulfide bond" evidence="15">
    <location>
        <begin position="89"/>
        <end position="96"/>
    </location>
</feature>
<evidence type="ECO:0000256" key="16">
    <source>
        <dbReference type="SAM" id="MobiDB-lite"/>
    </source>
</evidence>
<feature type="compositionally biased region" description="Low complexity" evidence="16">
    <location>
        <begin position="321"/>
        <end position="330"/>
    </location>
</feature>
<dbReference type="GO" id="GO:0098552">
    <property type="term" value="C:side of membrane"/>
    <property type="evidence" value="ECO:0007669"/>
    <property type="project" value="UniProtKB-KW"/>
</dbReference>
<feature type="region of interest" description="Disordered" evidence="16">
    <location>
        <begin position="148"/>
        <end position="179"/>
    </location>
</feature>
<dbReference type="STRING" id="45235.A0A2K3QHA6"/>
<keyword evidence="5" id="KW-0964">Secreted</keyword>
<keyword evidence="11 17" id="KW-0472">Membrane</keyword>
<evidence type="ECO:0000256" key="3">
    <source>
        <dbReference type="ARBA" id="ARBA00010031"/>
    </source>
</evidence>
<feature type="binding site" description="axial binding residue" evidence="15">
    <location>
        <position position="93"/>
    </location>
    <ligand>
        <name>heme</name>
        <dbReference type="ChEBI" id="CHEBI:30413"/>
    </ligand>
    <ligandPart>
        <name>Fe</name>
        <dbReference type="ChEBI" id="CHEBI:18248"/>
    </ligandPart>
</feature>
<dbReference type="GO" id="GO:0046872">
    <property type="term" value="F:metal ion binding"/>
    <property type="evidence" value="ECO:0007669"/>
    <property type="project" value="UniProtKB-UniRule"/>
</dbReference>
<keyword evidence="4" id="KW-1003">Cell membrane</keyword>
<protein>
    <recommendedName>
        <fullName evidence="18">CFEM domain-containing protein</fullName>
    </recommendedName>
</protein>
<evidence type="ECO:0000259" key="18">
    <source>
        <dbReference type="PROSITE" id="PS52012"/>
    </source>
</evidence>
<keyword evidence="9" id="KW-0732">Signal</keyword>
<evidence type="ECO:0000256" key="2">
    <source>
        <dbReference type="ARBA" id="ARBA00004613"/>
    </source>
</evidence>
<evidence type="ECO:0000256" key="6">
    <source>
        <dbReference type="ARBA" id="ARBA00022617"/>
    </source>
</evidence>
<comment type="caution">
    <text evidence="15">Lacks conserved residue(s) required for the propagation of feature annotation.</text>
</comment>
<evidence type="ECO:0000313" key="20">
    <source>
        <dbReference type="Proteomes" id="UP000236621"/>
    </source>
</evidence>
<accession>A0A2K3QHA6</accession>
<feature type="compositionally biased region" description="Polar residues" evidence="16">
    <location>
        <begin position="148"/>
        <end position="157"/>
    </location>
</feature>
<keyword evidence="12 15" id="KW-1015">Disulfide bond</keyword>
<reference evidence="19 20" key="1">
    <citation type="submission" date="2017-08" db="EMBL/GenBank/DDBJ databases">
        <title>Harnessing the power of phylogenomics to disentangle the directionality and signatures of interkingdom host jumping in the parasitic fungal genus Tolypocladium.</title>
        <authorList>
            <person name="Quandt C.A."/>
            <person name="Patterson W."/>
            <person name="Spatafora J.W."/>
        </authorList>
    </citation>
    <scope>NUCLEOTIDE SEQUENCE [LARGE SCALE GENOMIC DNA]</scope>
    <source>
        <strain evidence="19 20">CBS 113982</strain>
    </source>
</reference>
<evidence type="ECO:0000256" key="12">
    <source>
        <dbReference type="ARBA" id="ARBA00023157"/>
    </source>
</evidence>
<keyword evidence="14" id="KW-0449">Lipoprotein</keyword>
<comment type="subcellular location">
    <subcellularLocation>
        <location evidence="1">Cell membrane</location>
        <topology evidence="1">Lipid-anchor</topology>
        <topology evidence="1">GPI-anchor</topology>
    </subcellularLocation>
    <subcellularLocation>
        <location evidence="2">Secreted</location>
    </subcellularLocation>
</comment>
<feature type="domain" description="CFEM" evidence="18">
    <location>
        <begin position="46"/>
        <end position="163"/>
    </location>
</feature>
<sequence length="381" mass="39511">MARRRLQTSPLARAISLLVYPLVTSYSAVTLRLPDIDIPGASSPPPPRASRPAGPSLDAVRPRLEVRSASIQSCARQCIANAVTKSTGCKQGDYSCECETANANAIAAGAFACVEAACGAIVAEVVFSSASAPCQSVLDGQYTPSGVTQTSFTPDATSSASSGSSGSSGSSDSSPSNSSSSLSTGVIVGIAIGAAAGGAIACAIIYWFCLRKTKRSEAPHGDSSTVAPAGPPKPNFDGKPATFTTSTHTPTAPGVSPYPGIMPSPSPVSQASPLVYAGMTGLPNGALQQHQQHQHQHPQQQPQNLIPGAYQPIPQQRGGYAPPHGQQQAGYPPPYGQRQGYHEVHGQGVQPEMYAEAQTRQELHGQTYRSGVYEMPSERRS</sequence>
<comment type="caution">
    <text evidence="19">The sequence shown here is derived from an EMBL/GenBank/DDBJ whole genome shotgun (WGS) entry which is preliminary data.</text>
</comment>
<evidence type="ECO:0000256" key="4">
    <source>
        <dbReference type="ARBA" id="ARBA00022475"/>
    </source>
</evidence>
<keyword evidence="17" id="KW-1133">Transmembrane helix</keyword>
<keyword evidence="13" id="KW-0325">Glycoprotein</keyword>
<keyword evidence="8 15" id="KW-0479">Metal-binding</keyword>
<evidence type="ECO:0000256" key="1">
    <source>
        <dbReference type="ARBA" id="ARBA00004609"/>
    </source>
</evidence>
<proteinExistence type="inferred from homology"/>
<feature type="transmembrane region" description="Helical" evidence="17">
    <location>
        <begin position="186"/>
        <end position="209"/>
    </location>
</feature>
<dbReference type="Proteomes" id="UP000236621">
    <property type="component" value="Unassembled WGS sequence"/>
</dbReference>
<dbReference type="InterPro" id="IPR051735">
    <property type="entry name" value="CFEM_domain"/>
</dbReference>
<keyword evidence="17" id="KW-0812">Transmembrane</keyword>
<dbReference type="AlphaFoldDB" id="A0A2K3QHA6"/>
<evidence type="ECO:0000256" key="15">
    <source>
        <dbReference type="PROSITE-ProRule" id="PRU01356"/>
    </source>
</evidence>
<evidence type="ECO:0000256" key="8">
    <source>
        <dbReference type="ARBA" id="ARBA00022723"/>
    </source>
</evidence>
<evidence type="ECO:0000256" key="17">
    <source>
        <dbReference type="SAM" id="Phobius"/>
    </source>
</evidence>
<feature type="compositionally biased region" description="Low complexity" evidence="16">
    <location>
        <begin position="158"/>
        <end position="179"/>
    </location>
</feature>
<name>A0A2K3QHA6_9HYPO</name>
<dbReference type="PANTHER" id="PTHR37928">
    <property type="entry name" value="CFEM DOMAIN PROTEIN (AFU_ORTHOLOGUE AFUA_6G14090)"/>
    <property type="match status" value="1"/>
</dbReference>
<evidence type="ECO:0000256" key="14">
    <source>
        <dbReference type="ARBA" id="ARBA00023288"/>
    </source>
</evidence>
<evidence type="ECO:0000256" key="13">
    <source>
        <dbReference type="ARBA" id="ARBA00023180"/>
    </source>
</evidence>
<evidence type="ECO:0000313" key="19">
    <source>
        <dbReference type="EMBL" id="PNY26927.1"/>
    </source>
</evidence>
<evidence type="ECO:0000256" key="11">
    <source>
        <dbReference type="ARBA" id="ARBA00023136"/>
    </source>
</evidence>
<dbReference type="GO" id="GO:0005576">
    <property type="term" value="C:extracellular region"/>
    <property type="evidence" value="ECO:0007669"/>
    <property type="project" value="UniProtKB-SubCell"/>
</dbReference>
<evidence type="ECO:0000256" key="9">
    <source>
        <dbReference type="ARBA" id="ARBA00022729"/>
    </source>
</evidence>
<feature type="region of interest" description="Disordered" evidence="16">
    <location>
        <begin position="276"/>
        <end position="381"/>
    </location>
</feature>